<dbReference type="Pfam" id="PF00535">
    <property type="entry name" value="Glycos_transf_2"/>
    <property type="match status" value="1"/>
</dbReference>
<dbReference type="PANTHER" id="PTHR22916:SF3">
    <property type="entry name" value="UDP-GLCNAC:BETAGAL BETA-1,3-N-ACETYLGLUCOSAMINYLTRANSFERASE-LIKE PROTEIN 1"/>
    <property type="match status" value="1"/>
</dbReference>
<name>A0A1R3UCT0_9HELI</name>
<dbReference type="AlphaFoldDB" id="A0A1R3UCT0"/>
<sequence length="247" mass="27861">MKISIISVVFNGAKTLESALQSVLTQHYQEVEHIVVDGGSCDGSVEILKRYGAHLSFTSEPDQGLYDALNKGIARARGEVIGILHSDDIFAHPQVLHKVAKSFQEHPTAQMVYGDLIYVKDSQVVRYYQSGEFDPKLFFYGRVPAHPSVFVKKSVYDRFGGYKIDYKISADYEWLLRVLVLGGVKWVYLPEVLVKMGVGGLSTRGLKSLWIANKENLRACRENGIKAHWGTMLLKYPYKIKGLFKRS</sequence>
<dbReference type="SUPFAM" id="SSF53448">
    <property type="entry name" value="Nucleotide-diphospho-sugar transferases"/>
    <property type="match status" value="1"/>
</dbReference>
<dbReference type="InterPro" id="IPR029044">
    <property type="entry name" value="Nucleotide-diphossugar_trans"/>
</dbReference>
<dbReference type="GO" id="GO:0016758">
    <property type="term" value="F:hexosyltransferase activity"/>
    <property type="evidence" value="ECO:0007669"/>
    <property type="project" value="UniProtKB-ARBA"/>
</dbReference>
<dbReference type="InterPro" id="IPR001173">
    <property type="entry name" value="Glyco_trans_2-like"/>
</dbReference>
<reference evidence="2" key="1">
    <citation type="submission" date="2016-10" db="EMBL/GenBank/DDBJ databases">
        <title>Proteomic and phylogenetic analysis of the outer membrane protein repertoire of gastric Helicobacter species.</title>
        <authorList>
            <person name="Joosten M."/>
        </authorList>
    </citation>
    <scope>NUCLEOTIDE SEQUENCE</scope>
    <source>
        <strain evidence="2">JKM4</strain>
    </source>
</reference>
<gene>
    <name evidence="2" type="primary">omp953</name>
</gene>
<evidence type="ECO:0000313" key="2">
    <source>
        <dbReference type="EMBL" id="SFZ72130.1"/>
    </source>
</evidence>
<feature type="domain" description="Glycosyltransferase 2-like" evidence="1">
    <location>
        <begin position="4"/>
        <end position="131"/>
    </location>
</feature>
<dbReference type="PANTHER" id="PTHR22916">
    <property type="entry name" value="GLYCOSYLTRANSFERASE"/>
    <property type="match status" value="1"/>
</dbReference>
<dbReference type="RefSeq" id="WP_104750268.1">
    <property type="nucleotide sequence ID" value="NZ_FZMQ01000015.1"/>
</dbReference>
<accession>A0A1R3UCT0</accession>
<dbReference type="OrthoDB" id="433681at2"/>
<dbReference type="Gene3D" id="3.90.550.10">
    <property type="entry name" value="Spore Coat Polysaccharide Biosynthesis Protein SpsA, Chain A"/>
    <property type="match status" value="1"/>
</dbReference>
<dbReference type="EMBL" id="LT633479">
    <property type="protein sequence ID" value="SFZ72130.1"/>
    <property type="molecule type" value="Genomic_DNA"/>
</dbReference>
<proteinExistence type="predicted"/>
<organism evidence="2">
    <name type="scientific">Helicobacter cynogastricus</name>
    <dbReference type="NCBI Taxonomy" id="329937"/>
    <lineage>
        <taxon>Bacteria</taxon>
        <taxon>Pseudomonadati</taxon>
        <taxon>Campylobacterota</taxon>
        <taxon>Epsilonproteobacteria</taxon>
        <taxon>Campylobacterales</taxon>
        <taxon>Helicobacteraceae</taxon>
        <taxon>Helicobacter</taxon>
    </lineage>
</organism>
<protein>
    <submittedName>
        <fullName evidence="2">OMP953</fullName>
    </submittedName>
</protein>
<evidence type="ECO:0000259" key="1">
    <source>
        <dbReference type="Pfam" id="PF00535"/>
    </source>
</evidence>
<dbReference type="CDD" id="cd06433">
    <property type="entry name" value="GT_2_WfgS_like"/>
    <property type="match status" value="1"/>
</dbReference>